<feature type="transmembrane region" description="Helical" evidence="6">
    <location>
        <begin position="98"/>
        <end position="119"/>
    </location>
</feature>
<name>A0A8J7TUB0_9PROT</name>
<dbReference type="InterPro" id="IPR036259">
    <property type="entry name" value="MFS_trans_sf"/>
</dbReference>
<keyword evidence="2" id="KW-1003">Cell membrane</keyword>
<dbReference type="SUPFAM" id="SSF103473">
    <property type="entry name" value="MFS general substrate transporter"/>
    <property type="match status" value="1"/>
</dbReference>
<keyword evidence="5 6" id="KW-0472">Membrane</keyword>
<feature type="transmembrane region" description="Helical" evidence="6">
    <location>
        <begin position="366"/>
        <end position="387"/>
    </location>
</feature>
<feature type="transmembrane region" description="Helical" evidence="6">
    <location>
        <begin position="277"/>
        <end position="295"/>
    </location>
</feature>
<feature type="transmembrane region" description="Helical" evidence="6">
    <location>
        <begin position="247"/>
        <end position="265"/>
    </location>
</feature>
<dbReference type="InterPro" id="IPR020846">
    <property type="entry name" value="MFS_dom"/>
</dbReference>
<reference evidence="8" key="1">
    <citation type="submission" date="2021-02" db="EMBL/GenBank/DDBJ databases">
        <title>Thiocyanate and organic carbon inputs drive convergent selection for specific autotrophic Afipia and Thiobacillus strains within complex microbiomes.</title>
        <authorList>
            <person name="Huddy R.J."/>
            <person name="Sachdeva R."/>
            <person name="Kadzinga F."/>
            <person name="Kantor R.S."/>
            <person name="Harrison S.T.L."/>
            <person name="Banfield J.F."/>
        </authorList>
    </citation>
    <scope>NUCLEOTIDE SEQUENCE</scope>
    <source>
        <strain evidence="8">SCN18_10_11_15_R4_P_38_20</strain>
    </source>
</reference>
<keyword evidence="3 6" id="KW-0812">Transmembrane</keyword>
<dbReference type="GO" id="GO:0022857">
    <property type="term" value="F:transmembrane transporter activity"/>
    <property type="evidence" value="ECO:0007669"/>
    <property type="project" value="InterPro"/>
</dbReference>
<dbReference type="PANTHER" id="PTHR43124">
    <property type="entry name" value="PURINE EFFLUX PUMP PBUE"/>
    <property type="match status" value="1"/>
</dbReference>
<evidence type="ECO:0000256" key="4">
    <source>
        <dbReference type="ARBA" id="ARBA00022989"/>
    </source>
</evidence>
<evidence type="ECO:0000256" key="3">
    <source>
        <dbReference type="ARBA" id="ARBA00022692"/>
    </source>
</evidence>
<feature type="transmembrane region" description="Helical" evidence="6">
    <location>
        <begin position="341"/>
        <end position="360"/>
    </location>
</feature>
<keyword evidence="4 6" id="KW-1133">Transmembrane helix</keyword>
<feature type="transmembrane region" description="Helical" evidence="6">
    <location>
        <begin position="301"/>
        <end position="321"/>
    </location>
</feature>
<feature type="transmembrane region" description="Helical" evidence="6">
    <location>
        <begin position="7"/>
        <end position="27"/>
    </location>
</feature>
<dbReference type="Pfam" id="PF07690">
    <property type="entry name" value="MFS_1"/>
    <property type="match status" value="1"/>
</dbReference>
<feature type="transmembrane region" description="Helical" evidence="6">
    <location>
        <begin position="131"/>
        <end position="153"/>
    </location>
</feature>
<organism evidence="8 9">
    <name type="scientific">Candidatus Paracaedimonas acanthamoebae</name>
    <dbReference type="NCBI Taxonomy" id="244581"/>
    <lineage>
        <taxon>Bacteria</taxon>
        <taxon>Pseudomonadati</taxon>
        <taxon>Pseudomonadota</taxon>
        <taxon>Alphaproteobacteria</taxon>
        <taxon>Holosporales</taxon>
        <taxon>Caedimonadaceae</taxon>
        <taxon>Candidatus Paracaedimonas</taxon>
    </lineage>
</organism>
<evidence type="ECO:0000256" key="2">
    <source>
        <dbReference type="ARBA" id="ARBA00022475"/>
    </source>
</evidence>
<proteinExistence type="predicted"/>
<evidence type="ECO:0000256" key="1">
    <source>
        <dbReference type="ARBA" id="ARBA00004651"/>
    </source>
</evidence>
<feature type="transmembrane region" description="Helical" evidence="6">
    <location>
        <begin position="211"/>
        <end position="235"/>
    </location>
</feature>
<dbReference type="PANTHER" id="PTHR43124:SF3">
    <property type="entry name" value="CHLORAMPHENICOL EFFLUX PUMP RV0191"/>
    <property type="match status" value="1"/>
</dbReference>
<feature type="transmembrane region" description="Helical" evidence="6">
    <location>
        <begin position="72"/>
        <end position="92"/>
    </location>
</feature>
<sequence length="394" mass="43255">MVIAKKSTILIVFAFIVTIIATDIYLPSFPAMAVFFKCNPDILQLSIPFYMFGGLLSTPIFGWFSDHAGRKWTIIGGLGTFILGTFFCFIASSLSIFLIGRFIQGVGGIAVPVVGWAVIQDRYPGEQGATVMSWMGCIVSLGPLLAPSLGGYIDMAFGWRGNFFFILVFSLSLILLMIFYFSEEKKPHQKKNISVIQIINTYIIVFKNKQFLAYIMLYSFLICGELCYLTIIPFFLQSNLKLTSDFIGIYISSVSLAYIIGTFLASRTIQYIGVNKTILSGIIVALIGALILLLLSFLQFLFLSSILLAIGLYMVGSALVWGPSTSGALQLFDEQKGAASAVRSLVLTSALGIGGLVGSVLDDFSIKPLAIFLVIMCLLSLFLYFYLNQKNNNS</sequence>
<dbReference type="PRINTS" id="PR01036">
    <property type="entry name" value="TCRTETB"/>
</dbReference>
<dbReference type="GO" id="GO:0005886">
    <property type="term" value="C:plasma membrane"/>
    <property type="evidence" value="ECO:0007669"/>
    <property type="project" value="UniProtKB-SubCell"/>
</dbReference>
<comment type="subcellular location">
    <subcellularLocation>
        <location evidence="1">Cell membrane</location>
        <topology evidence="1">Multi-pass membrane protein</topology>
    </subcellularLocation>
</comment>
<feature type="domain" description="Major facilitator superfamily (MFS) profile" evidence="7">
    <location>
        <begin position="7"/>
        <end position="392"/>
    </location>
</feature>
<evidence type="ECO:0000313" key="8">
    <source>
        <dbReference type="EMBL" id="MBN9412987.1"/>
    </source>
</evidence>
<dbReference type="Proteomes" id="UP000664414">
    <property type="component" value="Unassembled WGS sequence"/>
</dbReference>
<evidence type="ECO:0000256" key="5">
    <source>
        <dbReference type="ARBA" id="ARBA00023136"/>
    </source>
</evidence>
<dbReference type="EMBL" id="JAFKGL010000015">
    <property type="protein sequence ID" value="MBN9412987.1"/>
    <property type="molecule type" value="Genomic_DNA"/>
</dbReference>
<evidence type="ECO:0000259" key="7">
    <source>
        <dbReference type="PROSITE" id="PS50850"/>
    </source>
</evidence>
<dbReference type="PROSITE" id="PS50850">
    <property type="entry name" value="MFS"/>
    <property type="match status" value="1"/>
</dbReference>
<evidence type="ECO:0000256" key="6">
    <source>
        <dbReference type="SAM" id="Phobius"/>
    </source>
</evidence>
<gene>
    <name evidence="8" type="ORF">J0H12_03555</name>
</gene>
<comment type="caution">
    <text evidence="8">The sequence shown here is derived from an EMBL/GenBank/DDBJ whole genome shotgun (WGS) entry which is preliminary data.</text>
</comment>
<dbReference type="AlphaFoldDB" id="A0A8J7TUB0"/>
<dbReference type="InterPro" id="IPR050189">
    <property type="entry name" value="MFS_Efflux_Transporters"/>
</dbReference>
<evidence type="ECO:0000313" key="9">
    <source>
        <dbReference type="Proteomes" id="UP000664414"/>
    </source>
</evidence>
<feature type="transmembrane region" description="Helical" evidence="6">
    <location>
        <begin position="47"/>
        <end position="65"/>
    </location>
</feature>
<dbReference type="InterPro" id="IPR011701">
    <property type="entry name" value="MFS"/>
</dbReference>
<protein>
    <submittedName>
        <fullName evidence="8">MFS transporter</fullName>
    </submittedName>
</protein>
<feature type="transmembrane region" description="Helical" evidence="6">
    <location>
        <begin position="159"/>
        <end position="181"/>
    </location>
</feature>
<accession>A0A8J7TUB0</accession>
<dbReference type="Gene3D" id="1.20.1720.10">
    <property type="entry name" value="Multidrug resistance protein D"/>
    <property type="match status" value="1"/>
</dbReference>